<proteinExistence type="predicted"/>
<dbReference type="InterPro" id="IPR011161">
    <property type="entry name" value="MHC_I-like_Ag-recog"/>
</dbReference>
<feature type="signal peptide" evidence="3">
    <location>
        <begin position="1"/>
        <end position="16"/>
    </location>
</feature>
<dbReference type="InterPro" id="IPR037055">
    <property type="entry name" value="MHC_I-like_Ag-recog_sf"/>
</dbReference>
<evidence type="ECO:0000313" key="6">
    <source>
        <dbReference type="Proteomes" id="UP001279410"/>
    </source>
</evidence>
<dbReference type="AlphaFoldDB" id="A0AAD3RLY3"/>
<dbReference type="Gene3D" id="3.30.500.10">
    <property type="entry name" value="MHC class I-like antigen recognition-like"/>
    <property type="match status" value="1"/>
</dbReference>
<keyword evidence="1" id="KW-0325">Glycoprotein</keyword>
<accession>A0AAD3RLY3</accession>
<feature type="domain" description="MHC class I-like antigen recognition-like" evidence="4">
    <location>
        <begin position="18"/>
        <end position="103"/>
    </location>
</feature>
<gene>
    <name evidence="5" type="ORF">AKAME5_002460100</name>
</gene>
<evidence type="ECO:0000256" key="3">
    <source>
        <dbReference type="SAM" id="SignalP"/>
    </source>
</evidence>
<protein>
    <submittedName>
        <fullName evidence="5">H-2 class I histocompatibility antigen, Q9 alpha chain-like protein</fullName>
    </submittedName>
</protein>
<dbReference type="PANTHER" id="PTHR16675">
    <property type="entry name" value="MHC CLASS I-RELATED"/>
    <property type="match status" value="1"/>
</dbReference>
<dbReference type="EMBL" id="BRZM01001488">
    <property type="protein sequence ID" value="GLD73276.1"/>
    <property type="molecule type" value="Genomic_DNA"/>
</dbReference>
<name>A0AAD3RLY3_LATJO</name>
<feature type="chain" id="PRO_5041967355" evidence="3">
    <location>
        <begin position="17"/>
        <end position="146"/>
    </location>
</feature>
<organism evidence="5 6">
    <name type="scientific">Lates japonicus</name>
    <name type="common">Japanese lates</name>
    <dbReference type="NCBI Taxonomy" id="270547"/>
    <lineage>
        <taxon>Eukaryota</taxon>
        <taxon>Metazoa</taxon>
        <taxon>Chordata</taxon>
        <taxon>Craniata</taxon>
        <taxon>Vertebrata</taxon>
        <taxon>Euteleostomi</taxon>
        <taxon>Actinopterygii</taxon>
        <taxon>Neopterygii</taxon>
        <taxon>Teleostei</taxon>
        <taxon>Neoteleostei</taxon>
        <taxon>Acanthomorphata</taxon>
        <taxon>Carangaria</taxon>
        <taxon>Carangaria incertae sedis</taxon>
        <taxon>Centropomidae</taxon>
        <taxon>Lates</taxon>
    </lineage>
</organism>
<dbReference type="PANTHER" id="PTHR16675:SF237">
    <property type="entry name" value="MHC CLASS I ANTIGEN TRANSCRIPT VARIANT 1-RELATED"/>
    <property type="match status" value="1"/>
</dbReference>
<feature type="region of interest" description="Disordered" evidence="2">
    <location>
        <begin position="95"/>
        <end position="131"/>
    </location>
</feature>
<keyword evidence="3" id="KW-0732">Signal</keyword>
<sequence length="146" mass="16649">MRRVILFLFLCHAASAVTHSLQYFYTASTGIPDFPEFVNLGMLDGVEMVYYDSNIRKVIPKQDWMAETEGPEYWESETQISIGAEQTFKVNIETAKSRFNQTGEEERQTPSISCKQPRGHGAAESQRLNDEHTTLNTVYGDIFTLE</sequence>
<dbReference type="InterPro" id="IPR050208">
    <property type="entry name" value="MHC_class-I_related"/>
</dbReference>
<dbReference type="GO" id="GO:0009897">
    <property type="term" value="C:external side of plasma membrane"/>
    <property type="evidence" value="ECO:0007669"/>
    <property type="project" value="TreeGrafter"/>
</dbReference>
<comment type="caution">
    <text evidence="5">The sequence shown here is derived from an EMBL/GenBank/DDBJ whole genome shotgun (WGS) entry which is preliminary data.</text>
</comment>
<dbReference type="InterPro" id="IPR011162">
    <property type="entry name" value="MHC_I/II-like_Ag-recog"/>
</dbReference>
<dbReference type="GO" id="GO:0005615">
    <property type="term" value="C:extracellular space"/>
    <property type="evidence" value="ECO:0007669"/>
    <property type="project" value="TreeGrafter"/>
</dbReference>
<evidence type="ECO:0000256" key="2">
    <source>
        <dbReference type="SAM" id="MobiDB-lite"/>
    </source>
</evidence>
<evidence type="ECO:0000313" key="5">
    <source>
        <dbReference type="EMBL" id="GLD73276.1"/>
    </source>
</evidence>
<reference evidence="5" key="1">
    <citation type="submission" date="2022-08" db="EMBL/GenBank/DDBJ databases">
        <title>Genome sequencing of akame (Lates japonicus).</title>
        <authorList>
            <person name="Hashiguchi Y."/>
            <person name="Takahashi H."/>
        </authorList>
    </citation>
    <scope>NUCLEOTIDE SEQUENCE</scope>
    <source>
        <strain evidence="5">Kochi</strain>
    </source>
</reference>
<keyword evidence="6" id="KW-1185">Reference proteome</keyword>
<dbReference type="Pfam" id="PF00129">
    <property type="entry name" value="MHC_I"/>
    <property type="match status" value="1"/>
</dbReference>
<dbReference type="SUPFAM" id="SSF54452">
    <property type="entry name" value="MHC antigen-recognition domain"/>
    <property type="match status" value="1"/>
</dbReference>
<evidence type="ECO:0000259" key="4">
    <source>
        <dbReference type="Pfam" id="PF00129"/>
    </source>
</evidence>
<evidence type="ECO:0000256" key="1">
    <source>
        <dbReference type="ARBA" id="ARBA00023180"/>
    </source>
</evidence>
<dbReference type="GO" id="GO:0006955">
    <property type="term" value="P:immune response"/>
    <property type="evidence" value="ECO:0007669"/>
    <property type="project" value="TreeGrafter"/>
</dbReference>
<dbReference type="Proteomes" id="UP001279410">
    <property type="component" value="Unassembled WGS sequence"/>
</dbReference>